<dbReference type="KEGG" id="mad:HP15_p187g140"/>
<reference evidence="1 2" key="1">
    <citation type="journal article" date="2010" name="Stand. Genomic Sci.">
        <title>Complete genome sequence of Marinobacter adhaerens type strain (HP15), a diatom-interacting marine microorganism.</title>
        <authorList>
            <person name="Gardes A."/>
            <person name="Kaeppel E."/>
            <person name="Shehzad A."/>
            <person name="Seebah S."/>
            <person name="Teeling H."/>
            <person name="Yarza P."/>
            <person name="Glockner F.O."/>
            <person name="Grossart H.P."/>
            <person name="Ullrich M.S."/>
        </authorList>
    </citation>
    <scope>NUCLEOTIDE SEQUENCE [LARGE SCALE GENOMIC DNA]</scope>
    <source>
        <strain evidence="2">DSM 23420 / HP15</strain>
        <plasmid evidence="2">Plasmid pHP-187</plasmid>
    </source>
</reference>
<proteinExistence type="predicted"/>
<dbReference type="AlphaFoldDB" id="E4PSA2"/>
<accession>E4PSA2</accession>
<protein>
    <submittedName>
        <fullName evidence="1">Uncharacterized protein</fullName>
    </submittedName>
</protein>
<evidence type="ECO:0000313" key="1">
    <source>
        <dbReference type="EMBL" id="ADQ00137.1"/>
    </source>
</evidence>
<sequence>MQPLADWGIRVTVRSVQRDLDALSVRFPLILDSTDRKASCCIGAYGCFER</sequence>
<reference evidence="2" key="2">
    <citation type="submission" date="2010-02" db="EMBL/GenBank/DDBJ databases">
        <title>Complete genome sequence of Marinobacter adhaerens type strain (HP15).</title>
        <authorList>
            <person name="Gaerdes A.A.M."/>
            <person name="Kaeppel E."/>
            <person name="Shezad A."/>
            <person name="Seebah S."/>
            <person name="Teeling H."/>
            <person name="Yarza P."/>
            <person name="Gloeckner F.O."/>
            <person name="Ullrich M.S."/>
        </authorList>
    </citation>
    <scope>NUCLEOTIDE SEQUENCE [LARGE SCALE GENOMIC DNA]</scope>
    <source>
        <strain evidence="2">DSM 23420 / HP15</strain>
        <plasmid evidence="2">Plasmid pHP-187</plasmid>
    </source>
</reference>
<evidence type="ECO:0000313" key="2">
    <source>
        <dbReference type="Proteomes" id="UP000007077"/>
    </source>
</evidence>
<geneLocation type="plasmid" evidence="1 2">
    <name>pHP-187</name>
</geneLocation>
<name>E4PSA2_MARAH</name>
<dbReference type="HOGENOM" id="CLU_3119537_0_0_6"/>
<gene>
    <name evidence="1" type="ordered locus">HP15_p187g140</name>
</gene>
<dbReference type="EMBL" id="CP001980">
    <property type="protein sequence ID" value="ADQ00137.1"/>
    <property type="molecule type" value="Genomic_DNA"/>
</dbReference>
<organism evidence="1 2">
    <name type="scientific">Marinobacter adhaerens (strain DSM 23420 / HP15)</name>
    <dbReference type="NCBI Taxonomy" id="225937"/>
    <lineage>
        <taxon>Bacteria</taxon>
        <taxon>Pseudomonadati</taxon>
        <taxon>Pseudomonadota</taxon>
        <taxon>Gammaproteobacteria</taxon>
        <taxon>Pseudomonadales</taxon>
        <taxon>Marinobacteraceae</taxon>
        <taxon>Marinobacter</taxon>
    </lineage>
</organism>
<keyword evidence="1" id="KW-0614">Plasmid</keyword>
<dbReference type="Proteomes" id="UP000007077">
    <property type="component" value="Plasmid pHP-187"/>
</dbReference>